<proteinExistence type="predicted"/>
<comment type="caution">
    <text evidence="3">The sequence shown here is derived from an EMBL/GenBank/DDBJ whole genome shotgun (WGS) entry which is preliminary data.</text>
</comment>
<protein>
    <recommendedName>
        <fullName evidence="5">Lipoprotein</fullName>
    </recommendedName>
</protein>
<organism evidence="3 4">
    <name type="scientific">Luteimonas colneyensis</name>
    <dbReference type="NCBI Taxonomy" id="2762230"/>
    <lineage>
        <taxon>Bacteria</taxon>
        <taxon>Pseudomonadati</taxon>
        <taxon>Pseudomonadota</taxon>
        <taxon>Gammaproteobacteria</taxon>
        <taxon>Lysobacterales</taxon>
        <taxon>Lysobacteraceae</taxon>
        <taxon>Luteimonas</taxon>
    </lineage>
</organism>
<evidence type="ECO:0000313" key="3">
    <source>
        <dbReference type="EMBL" id="MBD7988986.1"/>
    </source>
</evidence>
<evidence type="ECO:0008006" key="5">
    <source>
        <dbReference type="Google" id="ProtNLM"/>
    </source>
</evidence>
<dbReference type="EMBL" id="JACSQJ010000009">
    <property type="protein sequence ID" value="MBD7988986.1"/>
    <property type="molecule type" value="Genomic_DNA"/>
</dbReference>
<name>A0ABR8ULV4_9GAMM</name>
<feature type="chain" id="PRO_5045878612" description="Lipoprotein" evidence="2">
    <location>
        <begin position="21"/>
        <end position="267"/>
    </location>
</feature>
<keyword evidence="4" id="KW-1185">Reference proteome</keyword>
<feature type="region of interest" description="Disordered" evidence="1">
    <location>
        <begin position="39"/>
        <end position="67"/>
    </location>
</feature>
<dbReference type="PROSITE" id="PS51257">
    <property type="entry name" value="PROKAR_LIPOPROTEIN"/>
    <property type="match status" value="1"/>
</dbReference>
<sequence length="267" mass="26432">MPPASRFVSVLLCLALVACGGDDQVAPAAATDGGQVEALPAPGQATGSVTGMPDGPGPGDVPLGGAAPASASVDGVAMVVPIPGVASTDGLPPLEDEPEAGLASGEPPVILVGEAPLPVADAAIDPSAPMAPGPAATSPAAPAEPTAADAVAVIRAYYAAISAGRHAQAYALWSDGGRSSGQTPQQFAAGFADTRTVTVQPGEAGRVEAAAGSRYVEIPVSVTMTRADGSEQRYVGAYVLRRAMADGAGADQRAWRIASAELREYQP</sequence>
<feature type="signal peptide" evidence="2">
    <location>
        <begin position="1"/>
        <end position="20"/>
    </location>
</feature>
<accession>A0ABR8ULV4</accession>
<dbReference type="RefSeq" id="WP_191730148.1">
    <property type="nucleotide sequence ID" value="NZ_JACSQJ010000009.1"/>
</dbReference>
<evidence type="ECO:0000256" key="2">
    <source>
        <dbReference type="SAM" id="SignalP"/>
    </source>
</evidence>
<evidence type="ECO:0000313" key="4">
    <source>
        <dbReference type="Proteomes" id="UP000647183"/>
    </source>
</evidence>
<dbReference type="Proteomes" id="UP000647183">
    <property type="component" value="Unassembled WGS sequence"/>
</dbReference>
<evidence type="ECO:0000256" key="1">
    <source>
        <dbReference type="SAM" id="MobiDB-lite"/>
    </source>
</evidence>
<reference evidence="3 4" key="1">
    <citation type="submission" date="2020-08" db="EMBL/GenBank/DDBJ databases">
        <title>A Genomic Blueprint of the Chicken Gut Microbiome.</title>
        <authorList>
            <person name="Gilroy R."/>
            <person name="Ravi A."/>
            <person name="Getino M."/>
            <person name="Pursley I."/>
            <person name="Horton D.L."/>
            <person name="Alikhan N.-F."/>
            <person name="Baker D."/>
            <person name="Gharbi K."/>
            <person name="Hall N."/>
            <person name="Watson M."/>
            <person name="Adriaenssens E.M."/>
            <person name="Foster-Nyarko E."/>
            <person name="Jarju S."/>
            <person name="Secka A."/>
            <person name="Antonio M."/>
            <person name="Oren A."/>
            <person name="Chaudhuri R."/>
            <person name="La Ragione R.M."/>
            <person name="Hildebrand F."/>
            <person name="Pallen M.J."/>
        </authorList>
    </citation>
    <scope>NUCLEOTIDE SEQUENCE [LARGE SCALE GENOMIC DNA]</scope>
    <source>
        <strain evidence="3 4">Sa2BVA3</strain>
    </source>
</reference>
<keyword evidence="2" id="KW-0732">Signal</keyword>
<gene>
    <name evidence="3" type="ORF">H9645_13185</name>
</gene>